<gene>
    <name evidence="4" type="ORF">JSQ98_13950</name>
</gene>
<protein>
    <submittedName>
        <fullName evidence="4">DUF2510 domain-containing protein</fullName>
    </submittedName>
</protein>
<keyword evidence="2" id="KW-0472">Membrane</keyword>
<keyword evidence="2" id="KW-1133">Transmembrane helix</keyword>
<dbReference type="EMBL" id="JAFEVO010000001">
    <property type="protein sequence ID" value="MBS3183287.1"/>
    <property type="molecule type" value="Genomic_DNA"/>
</dbReference>
<keyword evidence="2" id="KW-0812">Transmembrane</keyword>
<dbReference type="RefSeq" id="WP_211650212.1">
    <property type="nucleotide sequence ID" value="NZ_JAFEVO010000001.1"/>
</dbReference>
<feature type="transmembrane region" description="Helical" evidence="2">
    <location>
        <begin position="48"/>
        <end position="68"/>
    </location>
</feature>
<evidence type="ECO:0000313" key="5">
    <source>
        <dbReference type="Proteomes" id="UP000811492"/>
    </source>
</evidence>
<evidence type="ECO:0000256" key="1">
    <source>
        <dbReference type="SAM" id="Coils"/>
    </source>
</evidence>
<keyword evidence="1" id="KW-0175">Coiled coil</keyword>
<dbReference type="Pfam" id="PF10708">
    <property type="entry name" value="DUF2510"/>
    <property type="match status" value="1"/>
</dbReference>
<dbReference type="InterPro" id="IPR018929">
    <property type="entry name" value="DUF2510"/>
</dbReference>
<organism evidence="4 5">
    <name type="scientific">Leucobacter manosquensis</name>
    <dbReference type="NCBI Taxonomy" id="2810611"/>
    <lineage>
        <taxon>Bacteria</taxon>
        <taxon>Bacillati</taxon>
        <taxon>Actinomycetota</taxon>
        <taxon>Actinomycetes</taxon>
        <taxon>Micrococcales</taxon>
        <taxon>Microbacteriaceae</taxon>
        <taxon>Leucobacter</taxon>
    </lineage>
</organism>
<proteinExistence type="predicted"/>
<feature type="coiled-coil region" evidence="1">
    <location>
        <begin position="73"/>
        <end position="118"/>
    </location>
</feature>
<keyword evidence="5" id="KW-1185">Reference proteome</keyword>
<name>A0ABS5M7Y5_9MICO</name>
<evidence type="ECO:0000256" key="2">
    <source>
        <dbReference type="SAM" id="Phobius"/>
    </source>
</evidence>
<sequence>MTMPPAGWYPSPEDPATKKYWDGSQWLDIPAPDVQPAKKRRRLSKRSILILSIVGAIVVLGTTGGLVWKSITDQKEEERLALIEERAQEREAERVAAAEKAEAEEAAAQEKVDDALRAMRQDSVTGIEESVKVMAEGHVADGILTGPILSVSCSPTGGGSTDDLDQSTTVFKCFAANVDNGDGTLNGYTYNSTMNWETGEYTYGLGAP</sequence>
<dbReference type="Proteomes" id="UP000811492">
    <property type="component" value="Unassembled WGS sequence"/>
</dbReference>
<evidence type="ECO:0000259" key="3">
    <source>
        <dbReference type="Pfam" id="PF10708"/>
    </source>
</evidence>
<feature type="domain" description="DUF2510" evidence="3">
    <location>
        <begin position="6"/>
        <end position="37"/>
    </location>
</feature>
<accession>A0ABS5M7Y5</accession>
<evidence type="ECO:0000313" key="4">
    <source>
        <dbReference type="EMBL" id="MBS3183287.1"/>
    </source>
</evidence>
<reference evidence="4 5" key="1">
    <citation type="submission" date="2021-02" db="EMBL/GenBank/DDBJ databases">
        <title>Draft genome and description of Leucobacter sp nov strain Marseille-Q4368.</title>
        <authorList>
            <person name="Boxberger M."/>
            <person name="La Scola B."/>
        </authorList>
    </citation>
    <scope>NUCLEOTIDE SEQUENCE [LARGE SCALE GENOMIC DNA]</scope>
    <source>
        <strain evidence="4 5">Marseille-Q4368</strain>
    </source>
</reference>
<comment type="caution">
    <text evidence="4">The sequence shown here is derived from an EMBL/GenBank/DDBJ whole genome shotgun (WGS) entry which is preliminary data.</text>
</comment>